<sequence length="194" mass="20687">MPELKPTTALGADKARNARHGVFTIEENTGLALASLALRRDSIQPAPFGLDLPGPGLWTGNDRAAALWMAPHQWLIEAEGRAESDFAAEVSAICPGCSVTEQTDGFVAFEIHSASGEAPITALMAKLVNIDTSRFGAGSATRTNLEHLSVFVIRRAPDRLAILGMRSAAGTLWHALETAASRISVNVFQEPSQR</sequence>
<protein>
    <submittedName>
        <fullName evidence="1">Sarcosine oxidase subunit gamma</fullName>
    </submittedName>
</protein>
<dbReference type="AlphaFoldDB" id="A0A316JE42"/>
<dbReference type="Proteomes" id="UP000245865">
    <property type="component" value="Unassembled WGS sequence"/>
</dbReference>
<gene>
    <name evidence="1" type="ORF">DKP76_07555</name>
</gene>
<organism evidence="1 2">
    <name type="scientific">Falsochrobactrum shanghaiense</name>
    <dbReference type="NCBI Taxonomy" id="2201899"/>
    <lineage>
        <taxon>Bacteria</taxon>
        <taxon>Pseudomonadati</taxon>
        <taxon>Pseudomonadota</taxon>
        <taxon>Alphaproteobacteria</taxon>
        <taxon>Hyphomicrobiales</taxon>
        <taxon>Brucellaceae</taxon>
        <taxon>Falsochrobactrum</taxon>
    </lineage>
</organism>
<accession>A0A316JE42</accession>
<name>A0A316JE42_9HYPH</name>
<evidence type="ECO:0000313" key="2">
    <source>
        <dbReference type="Proteomes" id="UP000245865"/>
    </source>
</evidence>
<proteinExistence type="predicted"/>
<dbReference type="EMBL" id="QGDB01000002">
    <property type="protein sequence ID" value="PWL18899.1"/>
    <property type="molecule type" value="Genomic_DNA"/>
</dbReference>
<keyword evidence="2" id="KW-1185">Reference proteome</keyword>
<dbReference type="OrthoDB" id="7356349at2"/>
<evidence type="ECO:0000313" key="1">
    <source>
        <dbReference type="EMBL" id="PWL18899.1"/>
    </source>
</evidence>
<comment type="caution">
    <text evidence="1">The sequence shown here is derived from an EMBL/GenBank/DDBJ whole genome shotgun (WGS) entry which is preliminary data.</text>
</comment>
<dbReference type="InterPro" id="IPR027266">
    <property type="entry name" value="TrmE/GcvT-like"/>
</dbReference>
<dbReference type="Gene3D" id="3.30.1360.120">
    <property type="entry name" value="Probable tRNA modification gtpase trme, domain 1"/>
    <property type="match status" value="1"/>
</dbReference>
<dbReference type="RefSeq" id="WP_109705793.1">
    <property type="nucleotide sequence ID" value="NZ_QGDB01000002.1"/>
</dbReference>
<reference evidence="1 2" key="1">
    <citation type="submission" date="2018-05" db="EMBL/GenBank/DDBJ databases">
        <title>Comparative genomic sequence analysis between strain HN4 and CCM 8460T (Falsochrobactrum ovis) will provide more evidence to prove that HN4 is a new species of Falsochrobactrum.</title>
        <authorList>
            <person name="Lyu W."/>
            <person name="Sun L."/>
            <person name="Yao L."/>
        </authorList>
    </citation>
    <scope>NUCLEOTIDE SEQUENCE [LARGE SCALE GENOMIC DNA]</scope>
    <source>
        <strain evidence="1 2">HN4</strain>
    </source>
</reference>